<comment type="caution">
    <text evidence="1">The sequence shown here is derived from an EMBL/GenBank/DDBJ whole genome shotgun (WGS) entry which is preliminary data.</text>
</comment>
<reference evidence="1" key="1">
    <citation type="submission" date="2021-06" db="EMBL/GenBank/DDBJ databases">
        <authorList>
            <person name="Kallberg Y."/>
            <person name="Tangrot J."/>
            <person name="Rosling A."/>
        </authorList>
    </citation>
    <scope>NUCLEOTIDE SEQUENCE</scope>
    <source>
        <strain evidence="1">MT106</strain>
    </source>
</reference>
<dbReference type="PANTHER" id="PTHR34825:SF2">
    <property type="entry name" value="AAA-ATPASE-LIKE DOMAIN-CONTAINING PROTEIN"/>
    <property type="match status" value="1"/>
</dbReference>
<protein>
    <submittedName>
        <fullName evidence="1">7915_t:CDS:1</fullName>
    </submittedName>
</protein>
<feature type="non-terminal residue" evidence="1">
    <location>
        <position position="522"/>
    </location>
</feature>
<dbReference type="AlphaFoldDB" id="A0A9N9DCW7"/>
<keyword evidence="2" id="KW-1185">Reference proteome</keyword>
<dbReference type="EMBL" id="CAJVPL010003587">
    <property type="protein sequence ID" value="CAG8635364.1"/>
    <property type="molecule type" value="Genomic_DNA"/>
</dbReference>
<accession>A0A9N9DCW7</accession>
<proteinExistence type="predicted"/>
<evidence type="ECO:0000313" key="2">
    <source>
        <dbReference type="Proteomes" id="UP000789831"/>
    </source>
</evidence>
<organism evidence="1 2">
    <name type="scientific">Ambispora gerdemannii</name>
    <dbReference type="NCBI Taxonomy" id="144530"/>
    <lineage>
        <taxon>Eukaryota</taxon>
        <taxon>Fungi</taxon>
        <taxon>Fungi incertae sedis</taxon>
        <taxon>Mucoromycota</taxon>
        <taxon>Glomeromycotina</taxon>
        <taxon>Glomeromycetes</taxon>
        <taxon>Archaeosporales</taxon>
        <taxon>Ambisporaceae</taxon>
        <taxon>Ambispora</taxon>
    </lineage>
</organism>
<evidence type="ECO:0000313" key="1">
    <source>
        <dbReference type="EMBL" id="CAG8635364.1"/>
    </source>
</evidence>
<dbReference type="Proteomes" id="UP000789831">
    <property type="component" value="Unassembled WGS sequence"/>
</dbReference>
<name>A0A9N9DCW7_9GLOM</name>
<gene>
    <name evidence="1" type="ORF">AGERDE_LOCUS10721</name>
</gene>
<dbReference type="PANTHER" id="PTHR34825">
    <property type="entry name" value="CONSERVED PROTEIN, WITH A WEAK D-GALACTARATE DEHYDRATASE/ALTRONATE HYDROLASE DOMAIN"/>
    <property type="match status" value="1"/>
</dbReference>
<sequence length="522" mass="60550">YRLQQVDLSFSFRKGSDKLKKDLDNLIKDGSDKAKAFTKEGFHNYGGICLLPALWSAYVDMFWENIEMHEELHLLEKNASRSIMNGTTKVLETTIENIHSTAKYFLTFSDLAQIKTTQIGEQHEVDLEKFEASKPFKIFSTGESQCPCHPFPTSSSLWKDTIPFHFVCLLRYKEPRSAIQTIFGDLYIGKNPTPLASSFLVLELNFSGIRTSTTFDIFEESFHKRLNLFMSRFVYRYQQELEHHFQIVDENMDALTNLLRLLNSVELSDYKENKIELIESSFKQFYSCLRTACDRGIAYVFQTGVTPVVMAEFTSGFNISSDLALSEEFWDLHGFKKSEVELLLDNALGNSLPSDVKEGIVKCLKEENDRYFFNINQTEGIFNTARILYCIRMLIRQMKFIDYNEDSSIVIKNFLRFPPDPNTLPSQTTLDLIVNNTLGKSIFTEALNRSPLESRNGIEQQFRLTSIRELATDRTRYYRSCSILVPSHINRIHCKINFESKIVFLREFIAEALKIYDWKEEI</sequence>
<dbReference type="OrthoDB" id="5380555at2759"/>